<dbReference type="PROSITE" id="PS51891">
    <property type="entry name" value="CENP_V_GFA"/>
    <property type="match status" value="1"/>
</dbReference>
<dbReference type="InterPro" id="IPR006913">
    <property type="entry name" value="CENP-V/GFA"/>
</dbReference>
<accession>A0A939JT43</accession>
<gene>
    <name evidence="6" type="ORF">J1C48_13445</name>
</gene>
<organism evidence="6 7">
    <name type="scientific">Jiella flava</name>
    <dbReference type="NCBI Taxonomy" id="2816857"/>
    <lineage>
        <taxon>Bacteria</taxon>
        <taxon>Pseudomonadati</taxon>
        <taxon>Pseudomonadota</taxon>
        <taxon>Alphaproteobacteria</taxon>
        <taxon>Hyphomicrobiales</taxon>
        <taxon>Aurantimonadaceae</taxon>
        <taxon>Jiella</taxon>
    </lineage>
</organism>
<comment type="similarity">
    <text evidence="1">Belongs to the Gfa family.</text>
</comment>
<dbReference type="Proteomes" id="UP000664122">
    <property type="component" value="Unassembled WGS sequence"/>
</dbReference>
<dbReference type="PROSITE" id="PS51257">
    <property type="entry name" value="PROKAR_LIPOPROTEIN"/>
    <property type="match status" value="1"/>
</dbReference>
<evidence type="ECO:0000256" key="1">
    <source>
        <dbReference type="ARBA" id="ARBA00005495"/>
    </source>
</evidence>
<dbReference type="AlphaFoldDB" id="A0A939JT43"/>
<keyword evidence="4" id="KW-0456">Lyase</keyword>
<dbReference type="InterPro" id="IPR011057">
    <property type="entry name" value="Mss4-like_sf"/>
</dbReference>
<protein>
    <submittedName>
        <fullName evidence="6">GFA family protein</fullName>
    </submittedName>
</protein>
<feature type="domain" description="CENP-V/GFA" evidence="5">
    <location>
        <begin position="9"/>
        <end position="113"/>
    </location>
</feature>
<dbReference type="SUPFAM" id="SSF51316">
    <property type="entry name" value="Mss4-like"/>
    <property type="match status" value="1"/>
</dbReference>
<dbReference type="Gene3D" id="3.90.1590.10">
    <property type="entry name" value="glutathione-dependent formaldehyde- activating enzyme (gfa)"/>
    <property type="match status" value="1"/>
</dbReference>
<keyword evidence="2" id="KW-0479">Metal-binding</keyword>
<keyword evidence="7" id="KW-1185">Reference proteome</keyword>
<evidence type="ECO:0000256" key="2">
    <source>
        <dbReference type="ARBA" id="ARBA00022723"/>
    </source>
</evidence>
<sequence length="154" mass="16727">MARDWNLPRSGSCRCGGLAFTITTPPVLTAACHCRGCQKMASSAYSLTMMLPEPGFAITHGATVLGGPKGPRADHHFCPDCLTWVFSRPKRIEGFVNLRSSMLDDTSDVAPFLDTWTSEKLPFAETGAPHRFPQFPPPSDMGPLARAFAEWDGA</sequence>
<evidence type="ECO:0000256" key="3">
    <source>
        <dbReference type="ARBA" id="ARBA00022833"/>
    </source>
</evidence>
<evidence type="ECO:0000313" key="7">
    <source>
        <dbReference type="Proteomes" id="UP000664122"/>
    </source>
</evidence>
<comment type="caution">
    <text evidence="6">The sequence shown here is derived from an EMBL/GenBank/DDBJ whole genome shotgun (WGS) entry which is preliminary data.</text>
</comment>
<dbReference type="PANTHER" id="PTHR33337">
    <property type="entry name" value="GFA DOMAIN-CONTAINING PROTEIN"/>
    <property type="match status" value="1"/>
</dbReference>
<keyword evidence="3" id="KW-0862">Zinc</keyword>
<dbReference type="RefSeq" id="WP_207258405.1">
    <property type="nucleotide sequence ID" value="NZ_JAFMPP010000011.1"/>
</dbReference>
<dbReference type="Pfam" id="PF04828">
    <property type="entry name" value="GFA"/>
    <property type="match status" value="1"/>
</dbReference>
<dbReference type="PANTHER" id="PTHR33337:SF3">
    <property type="entry name" value="CENP-V_GFA DOMAIN-CONTAINING PROTEIN"/>
    <property type="match status" value="1"/>
</dbReference>
<name>A0A939JT43_9HYPH</name>
<evidence type="ECO:0000256" key="4">
    <source>
        <dbReference type="ARBA" id="ARBA00023239"/>
    </source>
</evidence>
<proteinExistence type="inferred from homology"/>
<dbReference type="EMBL" id="JAFMPP010000011">
    <property type="protein sequence ID" value="MBO0663588.1"/>
    <property type="molecule type" value="Genomic_DNA"/>
</dbReference>
<dbReference type="GO" id="GO:0046872">
    <property type="term" value="F:metal ion binding"/>
    <property type="evidence" value="ECO:0007669"/>
    <property type="project" value="UniProtKB-KW"/>
</dbReference>
<evidence type="ECO:0000259" key="5">
    <source>
        <dbReference type="PROSITE" id="PS51891"/>
    </source>
</evidence>
<evidence type="ECO:0000313" key="6">
    <source>
        <dbReference type="EMBL" id="MBO0663588.1"/>
    </source>
</evidence>
<dbReference type="GO" id="GO:0016846">
    <property type="term" value="F:carbon-sulfur lyase activity"/>
    <property type="evidence" value="ECO:0007669"/>
    <property type="project" value="InterPro"/>
</dbReference>
<reference evidence="6" key="1">
    <citation type="submission" date="2021-03" db="EMBL/GenBank/DDBJ databases">
        <title>Whole genome sequence of Jiella sp. CQZ9-1.</title>
        <authorList>
            <person name="Tuo L."/>
        </authorList>
    </citation>
    <scope>NUCLEOTIDE SEQUENCE</scope>
    <source>
        <strain evidence="6">CQZ9-1</strain>
    </source>
</reference>